<dbReference type="InterPro" id="IPR007886">
    <property type="entry name" value="AlaDH/PNT_N"/>
</dbReference>
<evidence type="ECO:0000256" key="14">
    <source>
        <dbReference type="PIRSR" id="PIRSR018250-1"/>
    </source>
</evidence>
<dbReference type="FunFam" id="3.40.50.720:FF:000217">
    <property type="entry name" value="Saccharopine dehydrogenase [NAD(+), L-lysine-forming]"/>
    <property type="match status" value="1"/>
</dbReference>
<evidence type="ECO:0000256" key="2">
    <source>
        <dbReference type="ARBA" id="ARBA00005689"/>
    </source>
</evidence>
<evidence type="ECO:0000256" key="7">
    <source>
        <dbReference type="ARBA" id="ARBA00023002"/>
    </source>
</evidence>
<dbReference type="CDD" id="cd12188">
    <property type="entry name" value="SDH"/>
    <property type="match status" value="1"/>
</dbReference>
<dbReference type="GO" id="GO:0019878">
    <property type="term" value="P:lysine biosynthetic process via aminoadipic acid"/>
    <property type="evidence" value="ECO:0007669"/>
    <property type="project" value="TreeGrafter"/>
</dbReference>
<comment type="caution">
    <text evidence="19">The sequence shown here is derived from an EMBL/GenBank/DDBJ whole genome shotgun (WGS) entry which is preliminary data.</text>
</comment>
<evidence type="ECO:0000313" key="19">
    <source>
        <dbReference type="EMBL" id="KAH3685812.1"/>
    </source>
</evidence>
<feature type="binding site" evidence="15">
    <location>
        <position position="264"/>
    </location>
    <ligand>
        <name>NAD(+)</name>
        <dbReference type="ChEBI" id="CHEBI:57540"/>
    </ligand>
</feature>
<dbReference type="AlphaFoldDB" id="A0A9P8QA40"/>
<evidence type="ECO:0000256" key="6">
    <source>
        <dbReference type="ARBA" id="ARBA00022605"/>
    </source>
</evidence>
<dbReference type="SUPFAM" id="SSF52283">
    <property type="entry name" value="Formate/glycerate dehydrogenase catalytic domain-like"/>
    <property type="match status" value="1"/>
</dbReference>
<evidence type="ECO:0000256" key="15">
    <source>
        <dbReference type="PIRSR" id="PIRSR018250-3"/>
    </source>
</evidence>
<dbReference type="InterPro" id="IPR027281">
    <property type="entry name" value="Lys1"/>
</dbReference>
<dbReference type="Gene3D" id="3.40.50.720">
    <property type="entry name" value="NAD(P)-binding Rossmann-like Domain"/>
    <property type="match status" value="1"/>
</dbReference>
<feature type="binding site" evidence="15">
    <location>
        <begin position="216"/>
        <end position="217"/>
    </location>
    <ligand>
        <name>NAD(+)</name>
        <dbReference type="ChEBI" id="CHEBI:57540"/>
    </ligand>
</feature>
<dbReference type="GO" id="GO:0004754">
    <property type="term" value="F:saccharopine dehydrogenase (NAD+, L-lysine-forming) activity"/>
    <property type="evidence" value="ECO:0007669"/>
    <property type="project" value="UniProtKB-EC"/>
</dbReference>
<dbReference type="SMART" id="SM01002">
    <property type="entry name" value="AlaDh_PNT_C"/>
    <property type="match status" value="1"/>
</dbReference>
<keyword evidence="9 13" id="KW-0457">Lysine biosynthesis</keyword>
<evidence type="ECO:0000256" key="9">
    <source>
        <dbReference type="ARBA" id="ARBA00023154"/>
    </source>
</evidence>
<organism evidence="19 20">
    <name type="scientific">Wickerhamomyces pijperi</name>
    <name type="common">Yeast</name>
    <name type="synonym">Pichia pijperi</name>
    <dbReference type="NCBI Taxonomy" id="599730"/>
    <lineage>
        <taxon>Eukaryota</taxon>
        <taxon>Fungi</taxon>
        <taxon>Dikarya</taxon>
        <taxon>Ascomycota</taxon>
        <taxon>Saccharomycotina</taxon>
        <taxon>Saccharomycetes</taxon>
        <taxon>Phaffomycetales</taxon>
        <taxon>Wickerhamomycetaceae</taxon>
        <taxon>Wickerhamomyces</taxon>
    </lineage>
</organism>
<evidence type="ECO:0000256" key="16">
    <source>
        <dbReference type="PIRSR" id="PIRSR018250-4"/>
    </source>
</evidence>
<comment type="catalytic activity">
    <reaction evidence="12 13">
        <text>L-saccharopine + NAD(+) + H2O = L-lysine + 2-oxoglutarate + NADH + H(+)</text>
        <dbReference type="Rhea" id="RHEA:12440"/>
        <dbReference type="ChEBI" id="CHEBI:15377"/>
        <dbReference type="ChEBI" id="CHEBI:15378"/>
        <dbReference type="ChEBI" id="CHEBI:16810"/>
        <dbReference type="ChEBI" id="CHEBI:32551"/>
        <dbReference type="ChEBI" id="CHEBI:57540"/>
        <dbReference type="ChEBI" id="CHEBI:57945"/>
        <dbReference type="ChEBI" id="CHEBI:57951"/>
        <dbReference type="EC" id="1.5.1.7"/>
    </reaction>
</comment>
<feature type="binding site" evidence="15">
    <location>
        <begin position="331"/>
        <end position="334"/>
    </location>
    <ligand>
        <name>NAD(+)</name>
        <dbReference type="ChEBI" id="CHEBI:57540"/>
    </ligand>
</feature>
<dbReference type="InterPro" id="IPR007698">
    <property type="entry name" value="AlaDH/PNT_NAD(H)-bd"/>
</dbReference>
<dbReference type="PIRSF" id="PIRSF018250">
    <property type="entry name" value="Saccharopine_DH_Lys"/>
    <property type="match status" value="1"/>
</dbReference>
<feature type="active site" description="Proton donor" evidence="14">
    <location>
        <position position="107"/>
    </location>
</feature>
<evidence type="ECO:0000259" key="17">
    <source>
        <dbReference type="SMART" id="SM01002"/>
    </source>
</evidence>
<dbReference type="Proteomes" id="UP000774326">
    <property type="component" value="Unassembled WGS sequence"/>
</dbReference>
<evidence type="ECO:0000256" key="3">
    <source>
        <dbReference type="ARBA" id="ARBA00011245"/>
    </source>
</evidence>
<dbReference type="OrthoDB" id="265306at2759"/>
<reference evidence="19" key="1">
    <citation type="journal article" date="2021" name="Open Biol.">
        <title>Shared evolutionary footprints suggest mitochondrial oxidative damage underlies multiple complex I losses in fungi.</title>
        <authorList>
            <person name="Schikora-Tamarit M.A."/>
            <person name="Marcet-Houben M."/>
            <person name="Nosek J."/>
            <person name="Gabaldon T."/>
        </authorList>
    </citation>
    <scope>NUCLEOTIDE SEQUENCE</scope>
    <source>
        <strain evidence="19">CBS2887</strain>
    </source>
</reference>
<accession>A0A9P8QA40</accession>
<comment type="similarity">
    <text evidence="2 13">Belongs to the AlaDH/PNT family.</text>
</comment>
<feature type="domain" description="Alanine dehydrogenase/pyridine nucleotide transhydrogenase NAD(H)-binding" evidence="17">
    <location>
        <begin position="186"/>
        <end position="330"/>
    </location>
</feature>
<evidence type="ECO:0000256" key="11">
    <source>
        <dbReference type="ARBA" id="ARBA00033228"/>
    </source>
</evidence>
<evidence type="ECO:0000256" key="1">
    <source>
        <dbReference type="ARBA" id="ARBA00004884"/>
    </source>
</evidence>
<evidence type="ECO:0000256" key="8">
    <source>
        <dbReference type="ARBA" id="ARBA00023027"/>
    </source>
</evidence>
<proteinExistence type="inferred from homology"/>
<dbReference type="GO" id="GO:0005737">
    <property type="term" value="C:cytoplasm"/>
    <property type="evidence" value="ECO:0007669"/>
    <property type="project" value="TreeGrafter"/>
</dbReference>
<keyword evidence="10" id="KW-1015">Disulfide bond</keyword>
<dbReference type="InterPro" id="IPR036291">
    <property type="entry name" value="NAD(P)-bd_dom_sf"/>
</dbReference>
<evidence type="ECO:0000256" key="5">
    <source>
        <dbReference type="ARBA" id="ARBA00021221"/>
    </source>
</evidence>
<keyword evidence="20" id="KW-1185">Reference proteome</keyword>
<dbReference type="Pfam" id="PF05222">
    <property type="entry name" value="AlaDh_PNT_N"/>
    <property type="match status" value="1"/>
</dbReference>
<feature type="domain" description="Alanine dehydrogenase/pyridine nucleotide transhydrogenase N-terminal" evidence="18">
    <location>
        <begin position="16"/>
        <end position="153"/>
    </location>
</feature>
<protein>
    <recommendedName>
        <fullName evidence="5 13">Saccharopine dehydrogenase [NAD(+), L-lysine-forming]</fullName>
        <shortName evidence="13">SDH</shortName>
        <ecNumber evidence="4 13">1.5.1.7</ecNumber>
    </recommendedName>
    <alternativeName>
        <fullName evidence="11 13">Lysine--2-oxoglutarate reductase</fullName>
    </alternativeName>
</protein>
<reference evidence="19" key="2">
    <citation type="submission" date="2021-01" db="EMBL/GenBank/DDBJ databases">
        <authorList>
            <person name="Schikora-Tamarit M.A."/>
        </authorList>
    </citation>
    <scope>NUCLEOTIDE SEQUENCE</scope>
    <source>
        <strain evidence="19">CBS2887</strain>
    </source>
</reference>
<evidence type="ECO:0000259" key="18">
    <source>
        <dbReference type="SMART" id="SM01003"/>
    </source>
</evidence>
<dbReference type="SMART" id="SM01003">
    <property type="entry name" value="AlaDh_PNT_N"/>
    <property type="match status" value="1"/>
</dbReference>
<sequence length="380" mass="43130">MTISSNINQRQRFIIHLRAENKPLEHRRALTPSVVGELITQAGFTVYVEDSPLSCFTAAEYREAGAVILPENAWKESPNDGRIIVGLKEMPEEDTFPLIHEHVQFAHCFKKQEGWERVLSRFIEGESTLYDLEFLEDEQGVRISSFGFYAGYVGACLGVKDWCFKKMNDESKDMPGVKAFFDECELNNDVVMDLESVSTVKNITEPPRVLIIGSNGRCGKGAKEALSNVGIPKSHITEWGRTETSDPKNFKQIPQFDIFINCIYLKDPIEPFVTMESLNYEQRKLTTIVDVSADTTNPHNPIPVYNIATVFDKPTVKVEVSKGPKLSVISIDHLPSLLPRDASDFFATHLFKHLTNLPNRKEDPVWKRAEDLFKHHCDQL</sequence>
<dbReference type="EC" id="1.5.1.7" evidence="4 13"/>
<evidence type="ECO:0000256" key="4">
    <source>
        <dbReference type="ARBA" id="ARBA00012847"/>
    </source>
</evidence>
<dbReference type="SUPFAM" id="SSF51735">
    <property type="entry name" value="NAD(P)-binding Rossmann-fold domains"/>
    <property type="match status" value="1"/>
</dbReference>
<keyword evidence="6 13" id="KW-0028">Amino-acid biosynthesis</keyword>
<feature type="binding site" evidence="15">
    <location>
        <position position="244"/>
    </location>
    <ligand>
        <name>NAD(+)</name>
        <dbReference type="ChEBI" id="CHEBI:57540"/>
    </ligand>
</feature>
<evidence type="ECO:0000256" key="10">
    <source>
        <dbReference type="ARBA" id="ARBA00023157"/>
    </source>
</evidence>
<keyword evidence="7 13" id="KW-0560">Oxidoreductase</keyword>
<comment type="pathway">
    <text evidence="1 13">Amino-acid biosynthesis; L-lysine biosynthesis via AAA pathway; L-lysine from L-alpha-aminoadipate (fungal route): step 3/3.</text>
</comment>
<keyword evidence="8 13" id="KW-0520">NAD</keyword>
<evidence type="ECO:0000313" key="20">
    <source>
        <dbReference type="Proteomes" id="UP000774326"/>
    </source>
</evidence>
<feature type="active site" description="Proton acceptor" evidence="14">
    <location>
        <position position="88"/>
    </location>
</feature>
<evidence type="ECO:0000256" key="12">
    <source>
        <dbReference type="ARBA" id="ARBA00047860"/>
    </source>
</evidence>
<dbReference type="PANTHER" id="PTHR11133:SF23">
    <property type="entry name" value="SACCHAROPINE DEHYDROGENASE [NAD(+), L-LYSINE-FORMING]"/>
    <property type="match status" value="1"/>
</dbReference>
<dbReference type="PANTHER" id="PTHR11133">
    <property type="entry name" value="SACCHAROPINE DEHYDROGENASE"/>
    <property type="match status" value="1"/>
</dbReference>
<feature type="disulfide bond" evidence="16">
    <location>
        <begin position="218"/>
        <end position="262"/>
    </location>
</feature>
<dbReference type="InterPro" id="IPR051168">
    <property type="entry name" value="AASS"/>
</dbReference>
<gene>
    <name evidence="19" type="ORF">WICPIJ_003211</name>
</gene>
<comment type="subunit">
    <text evidence="3">Monomer.</text>
</comment>
<dbReference type="EMBL" id="JAEUBG010001777">
    <property type="protein sequence ID" value="KAH3685812.1"/>
    <property type="molecule type" value="Genomic_DNA"/>
</dbReference>
<feature type="binding site" evidence="15">
    <location>
        <position position="291"/>
    </location>
    <ligand>
        <name>NAD(+)</name>
        <dbReference type="ChEBI" id="CHEBI:57540"/>
    </ligand>
</feature>
<name>A0A9P8QA40_WICPI</name>
<evidence type="ECO:0000256" key="13">
    <source>
        <dbReference type="PIRNR" id="PIRNR018250"/>
    </source>
</evidence>